<keyword evidence="4" id="KW-1185">Reference proteome</keyword>
<feature type="compositionally biased region" description="Basic and acidic residues" evidence="2">
    <location>
        <begin position="639"/>
        <end position="651"/>
    </location>
</feature>
<sequence length="1136" mass="129445">MENFKIKLNVLADNTLLRLLDSDPGTPFTKEALQTVLNVLDKVSLPCSLDYGILTKLYDRLRNWSSFADISLVLPRLSTVYDHLIHRDLGHIEVSNSLCELLFLIEDLADHQHCKVAAGEYFIQRMLALAGSKVTGIRLQRTAVETLSSIIFLCPSNQKLILENFTSEWKNLVKKVLPTCGDFFVQASIIEILYRLSKGNSECLDYLDDKTLREKMVSLHHEKKIDLLKETRSFLNHMNHSLGRSRSVYSCLAEDIILDGRSTPLKDEKWVHFGTDHISCYAVLDSDAGEIIGKVKENVSLLDVFYSSISDVQVCSDQCVEFVFRELPSQGQDVWIRTKANKLKIIMKPREIESMRGYVFTRINTKPKDLSKGGSNGENSENTSTTPSFSANVARSFRKASIGFAIPLPRKFKLPKFPSNVDQKIDTKNNGSRQLDYEARSLEVKVEVQPSGKEQSSHVSRETVSINKRVPHHQTATLSTQAFCLFDNKIQENVLSSVHCNPEEHTSSKEDVKILDPKKDTESSVRPVDNINVSMPQISHLHTDDIPRQGRRESVANCKANTCPNKADIDLPNLSSRKSRADSGIAKKTSCIEKGLATSGLEQDTVRNVRTHDTTNALLEVAQEDNISNGKMSDIEEDTGYKHGDSGGRKTAHLQEKILEVLNDRDLRRPIDERNQKNSTSDPIETDSEQKRPTTDNRSAKIKSKHNFKRTSLYEFDRRELAPRYRRRNHLQCGALIKNNPPQKDVFAFDEHEQSLIGQQFNLVVESEQKHRKPDKSKDDNHLAANCESPLVHKQCTIDEDHEKEHKEFAKSENDHRIAENGSPPAVIYRYSPAAKDTALKENDYKTRDCIHDDHQFDTTAISMNLRNAETPPLEKVCLFQNTQQARKRKRRLVENNIANDIKQSPERMIPPVNDDIDYTIKANSDSENVVKTLRIEGSRRSRRRNREFGQTRKIVLNLHTPPLNGFSASVIDGEMQLLAELVQKTMTKIKSKASTKSCQILASAMDAVQQRCQEVQEQIQADLDQCTKTSQKTFEQLQLQLEEQHEAFTSMQTKWRSELNESLNRLKEISLQVESSQNLLKSVSDKYKNSHRRLFSKMGEFVDTHLCETEQKLIALRKRSKCIRTELRDALLKIF</sequence>
<accession>A0A8T2R0B1</accession>
<feature type="region of interest" description="Disordered" evidence="2">
    <location>
        <begin position="369"/>
        <end position="388"/>
    </location>
</feature>
<dbReference type="PANTHER" id="PTHR36027">
    <property type="entry name" value="MEIOSIS-SPECIFIC PROTEIN ASY3"/>
    <property type="match status" value="1"/>
</dbReference>
<dbReference type="SUPFAM" id="SSF48371">
    <property type="entry name" value="ARM repeat"/>
    <property type="match status" value="1"/>
</dbReference>
<feature type="coiled-coil region" evidence="1">
    <location>
        <begin position="999"/>
        <end position="1026"/>
    </location>
</feature>
<organism evidence="3 4">
    <name type="scientific">Ceratopteris richardii</name>
    <name type="common">Triangle waterfern</name>
    <dbReference type="NCBI Taxonomy" id="49495"/>
    <lineage>
        <taxon>Eukaryota</taxon>
        <taxon>Viridiplantae</taxon>
        <taxon>Streptophyta</taxon>
        <taxon>Embryophyta</taxon>
        <taxon>Tracheophyta</taxon>
        <taxon>Polypodiopsida</taxon>
        <taxon>Polypodiidae</taxon>
        <taxon>Polypodiales</taxon>
        <taxon>Pteridineae</taxon>
        <taxon>Pteridaceae</taxon>
        <taxon>Parkerioideae</taxon>
        <taxon>Ceratopteris</taxon>
    </lineage>
</organism>
<feature type="region of interest" description="Disordered" evidence="2">
    <location>
        <begin position="665"/>
        <end position="706"/>
    </location>
</feature>
<evidence type="ECO:0000256" key="2">
    <source>
        <dbReference type="SAM" id="MobiDB-lite"/>
    </source>
</evidence>
<feature type="compositionally biased region" description="Basic and acidic residues" evidence="2">
    <location>
        <begin position="665"/>
        <end position="676"/>
    </location>
</feature>
<keyword evidence="1" id="KW-0175">Coiled coil</keyword>
<proteinExistence type="predicted"/>
<dbReference type="Pfam" id="PF26290">
    <property type="entry name" value="DUF8079"/>
    <property type="match status" value="1"/>
</dbReference>
<dbReference type="PANTHER" id="PTHR36027:SF1">
    <property type="entry name" value="MEIOSIS-SPECIFIC PROTEIN ASY3"/>
    <property type="match status" value="1"/>
</dbReference>
<feature type="region of interest" description="Disordered" evidence="2">
    <location>
        <begin position="627"/>
        <end position="651"/>
    </location>
</feature>
<dbReference type="Proteomes" id="UP000825935">
    <property type="component" value="Chromosome 30"/>
</dbReference>
<feature type="compositionally biased region" description="Polar residues" evidence="2">
    <location>
        <begin position="377"/>
        <end position="388"/>
    </location>
</feature>
<dbReference type="EMBL" id="CM035435">
    <property type="protein sequence ID" value="KAH7289789.1"/>
    <property type="molecule type" value="Genomic_DNA"/>
</dbReference>
<evidence type="ECO:0000313" key="3">
    <source>
        <dbReference type="EMBL" id="KAH7289789.1"/>
    </source>
</evidence>
<comment type="caution">
    <text evidence="3">The sequence shown here is derived from an EMBL/GenBank/DDBJ whole genome shotgun (WGS) entry which is preliminary data.</text>
</comment>
<dbReference type="AlphaFoldDB" id="A0A8T2R0B1"/>
<dbReference type="InterPro" id="IPR058392">
    <property type="entry name" value="DUF8079"/>
</dbReference>
<dbReference type="InterPro" id="IPR016024">
    <property type="entry name" value="ARM-type_fold"/>
</dbReference>
<dbReference type="GO" id="GO:0051321">
    <property type="term" value="P:meiotic cell cycle"/>
    <property type="evidence" value="ECO:0007669"/>
    <property type="project" value="InterPro"/>
</dbReference>
<dbReference type="OMA" id="RMANSHI"/>
<protein>
    <recommendedName>
        <fullName evidence="5">Synaptonemal complex protein 2-like</fullName>
    </recommendedName>
</protein>
<gene>
    <name evidence="3" type="ORF">KP509_30G018900</name>
</gene>
<evidence type="ECO:0000313" key="4">
    <source>
        <dbReference type="Proteomes" id="UP000825935"/>
    </source>
</evidence>
<reference evidence="3" key="1">
    <citation type="submission" date="2021-08" db="EMBL/GenBank/DDBJ databases">
        <title>WGS assembly of Ceratopteris richardii.</title>
        <authorList>
            <person name="Marchant D.B."/>
            <person name="Chen G."/>
            <person name="Jenkins J."/>
            <person name="Shu S."/>
            <person name="Leebens-Mack J."/>
            <person name="Grimwood J."/>
            <person name="Schmutz J."/>
            <person name="Soltis P."/>
            <person name="Soltis D."/>
            <person name="Chen Z.-H."/>
        </authorList>
    </citation>
    <scope>NUCLEOTIDE SEQUENCE</scope>
    <source>
        <strain evidence="3">Whitten #5841</strain>
        <tissue evidence="3">Leaf</tissue>
    </source>
</reference>
<evidence type="ECO:0008006" key="5">
    <source>
        <dbReference type="Google" id="ProtNLM"/>
    </source>
</evidence>
<dbReference type="InterPro" id="IPR037731">
    <property type="entry name" value="ASY3-like"/>
</dbReference>
<dbReference type="OrthoDB" id="1924994at2759"/>
<feature type="compositionally biased region" description="Basic and acidic residues" evidence="2">
    <location>
        <begin position="688"/>
        <end position="699"/>
    </location>
</feature>
<name>A0A8T2R0B1_CERRI</name>
<evidence type="ECO:0000256" key="1">
    <source>
        <dbReference type="SAM" id="Coils"/>
    </source>
</evidence>